<gene>
    <name evidence="2" type="ORF">SAMN05421781_1587</name>
</gene>
<feature type="transmembrane region" description="Helical" evidence="1">
    <location>
        <begin position="12"/>
        <end position="34"/>
    </location>
</feature>
<dbReference type="Gene3D" id="2.30.42.10">
    <property type="match status" value="1"/>
</dbReference>
<name>A0A1H2U655_9BACI</name>
<feature type="transmembrane region" description="Helical" evidence="1">
    <location>
        <begin position="106"/>
        <end position="129"/>
    </location>
</feature>
<keyword evidence="1" id="KW-1133">Transmembrane helix</keyword>
<feature type="transmembrane region" description="Helical" evidence="1">
    <location>
        <begin position="141"/>
        <end position="163"/>
    </location>
</feature>
<sequence length="397" mass="43247">MQGIIGEIGPALAWFFLNPLTYIMIAAMLMVGYLRVKRERKMFHAKMYPMLMELTMSVIPAIVIAAFVSVVTIVTGISLPLGAVVLAMVISALLAVSGLHRWLTALHVWGTSFLAALALDAAGVAVPFFSAGTWLGNGFDAFSLMVWLAVLTLAEGILIVWNGTKFFSPLWTASRRGKPIGGQVTHRLWMLPVFLFIPGGAVEAGGWWPLLPGGTAFSLLLLPAVIGIRMKTFDRLAAVQVRAAGWWVVRIAVLAGGGAALAYFYSGWVIPVITAVLILLREWVTIAAGSSAKSNFLYTLRGDGISVLAVLPESPADRMHIKAGEVIRRVNSEKVYDEASLYRSVQKNSAYCRLDVEDINGELRQAQAALYSNQHHQLGILMINKERTEPESMHTAQ</sequence>
<dbReference type="Proteomes" id="UP000199488">
    <property type="component" value="Unassembled WGS sequence"/>
</dbReference>
<evidence type="ECO:0000313" key="2">
    <source>
        <dbReference type="EMBL" id="SDW51723.1"/>
    </source>
</evidence>
<evidence type="ECO:0000313" key="3">
    <source>
        <dbReference type="Proteomes" id="UP000199488"/>
    </source>
</evidence>
<protein>
    <recommendedName>
        <fullName evidence="4">PDZ domain-containing protein</fullName>
    </recommendedName>
</protein>
<dbReference type="SUPFAM" id="SSF50156">
    <property type="entry name" value="PDZ domain-like"/>
    <property type="match status" value="1"/>
</dbReference>
<feature type="transmembrane region" description="Helical" evidence="1">
    <location>
        <begin position="207"/>
        <end position="226"/>
    </location>
</feature>
<dbReference type="OrthoDB" id="198399at2"/>
<dbReference type="EMBL" id="FNNC01000003">
    <property type="protein sequence ID" value="SDW51723.1"/>
    <property type="molecule type" value="Genomic_DNA"/>
</dbReference>
<keyword evidence="1" id="KW-0472">Membrane</keyword>
<feature type="transmembrane region" description="Helical" evidence="1">
    <location>
        <begin position="54"/>
        <end position="75"/>
    </location>
</feature>
<dbReference type="InterPro" id="IPR036034">
    <property type="entry name" value="PDZ_sf"/>
</dbReference>
<feature type="transmembrane region" description="Helical" evidence="1">
    <location>
        <begin position="247"/>
        <end position="266"/>
    </location>
</feature>
<organism evidence="2 3">
    <name type="scientific">Marinococcus luteus</name>
    <dbReference type="NCBI Taxonomy" id="1122204"/>
    <lineage>
        <taxon>Bacteria</taxon>
        <taxon>Bacillati</taxon>
        <taxon>Bacillota</taxon>
        <taxon>Bacilli</taxon>
        <taxon>Bacillales</taxon>
        <taxon>Bacillaceae</taxon>
        <taxon>Marinococcus</taxon>
    </lineage>
</organism>
<feature type="transmembrane region" description="Helical" evidence="1">
    <location>
        <begin position="81"/>
        <end position="99"/>
    </location>
</feature>
<dbReference type="AlphaFoldDB" id="A0A1H2U655"/>
<keyword evidence="3" id="KW-1185">Reference proteome</keyword>
<accession>A0A1H2U655</accession>
<dbReference type="RefSeq" id="WP_091613457.1">
    <property type="nucleotide sequence ID" value="NZ_FNNC01000003.1"/>
</dbReference>
<evidence type="ECO:0008006" key="4">
    <source>
        <dbReference type="Google" id="ProtNLM"/>
    </source>
</evidence>
<evidence type="ECO:0000256" key="1">
    <source>
        <dbReference type="SAM" id="Phobius"/>
    </source>
</evidence>
<dbReference type="STRING" id="1122204.SAMN05421781_1587"/>
<reference evidence="2 3" key="1">
    <citation type="submission" date="2016-10" db="EMBL/GenBank/DDBJ databases">
        <authorList>
            <person name="de Groot N.N."/>
        </authorList>
    </citation>
    <scope>NUCLEOTIDE SEQUENCE [LARGE SCALE GENOMIC DNA]</scope>
    <source>
        <strain evidence="2 3">DSM 23126</strain>
    </source>
</reference>
<feature type="transmembrane region" description="Helical" evidence="1">
    <location>
        <begin position="184"/>
        <end position="201"/>
    </location>
</feature>
<keyword evidence="1" id="KW-0812">Transmembrane</keyword>
<proteinExistence type="predicted"/>